<dbReference type="InterPro" id="IPR014025">
    <property type="entry name" value="Glutaredoxin_subgr"/>
</dbReference>
<keyword evidence="2" id="KW-0813">Transport</keyword>
<protein>
    <submittedName>
        <fullName evidence="7">GrxA family glutaredoxin</fullName>
    </submittedName>
</protein>
<keyword evidence="5" id="KW-0676">Redox-active center</keyword>
<organism evidence="7 8">
    <name type="scientific">Pseudaeromonas sharmana</name>
    <dbReference type="NCBI Taxonomy" id="328412"/>
    <lineage>
        <taxon>Bacteria</taxon>
        <taxon>Pseudomonadati</taxon>
        <taxon>Pseudomonadota</taxon>
        <taxon>Gammaproteobacteria</taxon>
        <taxon>Aeromonadales</taxon>
        <taxon>Aeromonadaceae</taxon>
        <taxon>Pseudaeromonas</taxon>
    </lineage>
</organism>
<comment type="caution">
    <text evidence="7">The sequence shown here is derived from an EMBL/GenBank/DDBJ whole genome shotgun (WGS) entry which is preliminary data.</text>
</comment>
<gene>
    <name evidence="7" type="ORF">ACFOSS_14360</name>
</gene>
<accession>A0ABV8CR02</accession>
<dbReference type="InterPro" id="IPR011767">
    <property type="entry name" value="GLR_AS"/>
</dbReference>
<keyword evidence="4" id="KW-1015">Disulfide bond</keyword>
<name>A0ABV8CR02_9GAMM</name>
<reference evidence="8" key="1">
    <citation type="journal article" date="2019" name="Int. J. Syst. Evol. Microbiol.">
        <title>The Global Catalogue of Microorganisms (GCM) 10K type strain sequencing project: providing services to taxonomists for standard genome sequencing and annotation.</title>
        <authorList>
            <consortium name="The Broad Institute Genomics Platform"/>
            <consortium name="The Broad Institute Genome Sequencing Center for Infectious Disease"/>
            <person name="Wu L."/>
            <person name="Ma J."/>
        </authorList>
    </citation>
    <scope>NUCLEOTIDE SEQUENCE [LARGE SCALE GENOMIC DNA]</scope>
    <source>
        <strain evidence="8">CCUG 54939</strain>
    </source>
</reference>
<dbReference type="Pfam" id="PF00462">
    <property type="entry name" value="Glutaredoxin"/>
    <property type="match status" value="1"/>
</dbReference>
<evidence type="ECO:0000259" key="6">
    <source>
        <dbReference type="Pfam" id="PF00462"/>
    </source>
</evidence>
<comment type="similarity">
    <text evidence="1">Belongs to the glutaredoxin family.</text>
</comment>
<dbReference type="InterPro" id="IPR002109">
    <property type="entry name" value="Glutaredoxin"/>
</dbReference>
<evidence type="ECO:0000256" key="4">
    <source>
        <dbReference type="ARBA" id="ARBA00023157"/>
    </source>
</evidence>
<dbReference type="Gene3D" id="3.40.30.10">
    <property type="entry name" value="Glutaredoxin"/>
    <property type="match status" value="1"/>
</dbReference>
<keyword evidence="8" id="KW-1185">Reference proteome</keyword>
<evidence type="ECO:0000313" key="8">
    <source>
        <dbReference type="Proteomes" id="UP001595692"/>
    </source>
</evidence>
<evidence type="ECO:0000256" key="2">
    <source>
        <dbReference type="ARBA" id="ARBA00022448"/>
    </source>
</evidence>
<evidence type="ECO:0000256" key="5">
    <source>
        <dbReference type="ARBA" id="ARBA00023284"/>
    </source>
</evidence>
<dbReference type="NCBIfam" id="NF008401">
    <property type="entry name" value="PRK11200.1"/>
    <property type="match status" value="1"/>
</dbReference>
<dbReference type="PROSITE" id="PS51354">
    <property type="entry name" value="GLUTAREDOXIN_2"/>
    <property type="match status" value="1"/>
</dbReference>
<dbReference type="SUPFAM" id="SSF52833">
    <property type="entry name" value="Thioredoxin-like"/>
    <property type="match status" value="1"/>
</dbReference>
<proteinExistence type="inferred from homology"/>
<keyword evidence="3" id="KW-0249">Electron transport</keyword>
<dbReference type="EMBL" id="JBHSAF010000014">
    <property type="protein sequence ID" value="MFC3914635.1"/>
    <property type="molecule type" value="Genomic_DNA"/>
</dbReference>
<evidence type="ECO:0000256" key="1">
    <source>
        <dbReference type="ARBA" id="ARBA00007787"/>
    </source>
</evidence>
<dbReference type="Proteomes" id="UP001595692">
    <property type="component" value="Unassembled WGS sequence"/>
</dbReference>
<dbReference type="PROSITE" id="PS00195">
    <property type="entry name" value="GLUTAREDOXIN_1"/>
    <property type="match status" value="1"/>
</dbReference>
<dbReference type="RefSeq" id="WP_377153737.1">
    <property type="nucleotide sequence ID" value="NZ_JBHSAF010000014.1"/>
</dbReference>
<sequence length="80" mass="9174">MEHVTIYGKPQCPYCEMAVKLCEDRGFDFEYIDIVEKQLGIADLHEIVGKPVRTVPQIFIGQTHIGGYTDFYDHVIKQGQ</sequence>
<evidence type="ECO:0000313" key="7">
    <source>
        <dbReference type="EMBL" id="MFC3914635.1"/>
    </source>
</evidence>
<evidence type="ECO:0000256" key="3">
    <source>
        <dbReference type="ARBA" id="ARBA00022982"/>
    </source>
</evidence>
<feature type="domain" description="Glutaredoxin" evidence="6">
    <location>
        <begin position="4"/>
        <end position="65"/>
    </location>
</feature>
<dbReference type="PANTHER" id="PTHR46679:SF1">
    <property type="entry name" value="GLUTAREDOXIN-2, MITOCHONDRIAL"/>
    <property type="match status" value="1"/>
</dbReference>
<dbReference type="PANTHER" id="PTHR46679">
    <property type="match status" value="1"/>
</dbReference>
<dbReference type="PRINTS" id="PR00160">
    <property type="entry name" value="GLUTAREDOXIN"/>
</dbReference>
<dbReference type="InterPro" id="IPR036249">
    <property type="entry name" value="Thioredoxin-like_sf"/>
</dbReference>